<organism evidence="1 2">
    <name type="scientific">Cylindrospermopsis curvispora GIHE-G1</name>
    <dbReference type="NCBI Taxonomy" id="2666332"/>
    <lineage>
        <taxon>Bacteria</taxon>
        <taxon>Bacillati</taxon>
        <taxon>Cyanobacteriota</taxon>
        <taxon>Cyanophyceae</taxon>
        <taxon>Nostocales</taxon>
        <taxon>Aphanizomenonaceae</taxon>
        <taxon>Cylindrospermopsis</taxon>
    </lineage>
</organism>
<dbReference type="Proteomes" id="UP000516013">
    <property type="component" value="Plasmid p-r.curvispora1"/>
</dbReference>
<dbReference type="EMBL" id="CP060823">
    <property type="protein sequence ID" value="QNP31351.1"/>
    <property type="molecule type" value="Genomic_DNA"/>
</dbReference>
<keyword evidence="2" id="KW-1185">Reference proteome</keyword>
<reference evidence="1 2" key="1">
    <citation type="submission" date="2020-08" db="EMBL/GenBank/DDBJ databases">
        <title>Complete genome sequence of Raphidiopsis curvispora isolated from drinking water reservoir in South Korea.</title>
        <authorList>
            <person name="Jeong J."/>
        </authorList>
    </citation>
    <scope>NUCLEOTIDE SEQUENCE [LARGE SCALE GENOMIC DNA]</scope>
    <source>
        <strain evidence="1 2">GIHE-G1</strain>
        <plasmid evidence="1 2">p-r.curvispora1</plasmid>
    </source>
</reference>
<keyword evidence="1" id="KW-0614">Plasmid</keyword>
<evidence type="ECO:0000313" key="2">
    <source>
        <dbReference type="Proteomes" id="UP000516013"/>
    </source>
</evidence>
<gene>
    <name evidence="1" type="ORF">IAR63_17885</name>
</gene>
<dbReference type="RefSeq" id="WP_187707529.1">
    <property type="nucleotide sequence ID" value="NZ_CP060823.1"/>
</dbReference>
<proteinExistence type="predicted"/>
<sequence length="98" mass="11033">MVSQSTLLELTEKVRSHVPIFSIGSAVLTGDSKPNGRSPVPISSQEKLTKVFYWLDRFRNVNSRYAIAHPALKRDQDGDHHNSNCISAFSYLSCLFLH</sequence>
<evidence type="ECO:0000313" key="1">
    <source>
        <dbReference type="EMBL" id="QNP31351.1"/>
    </source>
</evidence>
<geneLocation type="plasmid" evidence="1 2">
    <name>p-r.curvispora1</name>
</geneLocation>
<name>A0A7H0F5N5_9CYAN</name>
<accession>A0A7H0F5N5</accession>
<dbReference type="AlphaFoldDB" id="A0A7H0F5N5"/>
<protein>
    <submittedName>
        <fullName evidence="1">Uncharacterized protein</fullName>
    </submittedName>
</protein>
<dbReference type="KEGG" id="ccur:IAR63_17885"/>